<accession>A0A395JVM9</accession>
<name>A0A395JVM9_9GAMM</name>
<dbReference type="Gene3D" id="1.10.10.10">
    <property type="entry name" value="Winged helix-like DNA-binding domain superfamily/Winged helix DNA-binding domain"/>
    <property type="match status" value="1"/>
</dbReference>
<organism evidence="2 3">
    <name type="scientific">Arenicella xantha</name>
    <dbReference type="NCBI Taxonomy" id="644221"/>
    <lineage>
        <taxon>Bacteria</taxon>
        <taxon>Pseudomonadati</taxon>
        <taxon>Pseudomonadota</taxon>
        <taxon>Gammaproteobacteria</taxon>
        <taxon>Arenicellales</taxon>
        <taxon>Arenicellaceae</taxon>
        <taxon>Arenicella</taxon>
    </lineage>
</organism>
<proteinExistence type="predicted"/>
<keyword evidence="1" id="KW-0238">DNA-binding</keyword>
<dbReference type="PANTHER" id="PTHR33221:SF5">
    <property type="entry name" value="HTH-TYPE TRANSCRIPTIONAL REGULATOR ISCR"/>
    <property type="match status" value="1"/>
</dbReference>
<dbReference type="FunFam" id="1.10.10.10:FF:000026">
    <property type="entry name" value="HTH-type transcriptional regulator IscR"/>
    <property type="match status" value="1"/>
</dbReference>
<comment type="caution">
    <text evidence="2">The sequence shown here is derived from an EMBL/GenBank/DDBJ whole genome shotgun (WGS) entry which is preliminary data.</text>
</comment>
<evidence type="ECO:0000313" key="3">
    <source>
        <dbReference type="Proteomes" id="UP000253083"/>
    </source>
</evidence>
<dbReference type="GO" id="GO:0003677">
    <property type="term" value="F:DNA binding"/>
    <property type="evidence" value="ECO:0007669"/>
    <property type="project" value="UniProtKB-KW"/>
</dbReference>
<dbReference type="EMBL" id="QNRT01000001">
    <property type="protein sequence ID" value="RBP53628.1"/>
    <property type="molecule type" value="Genomic_DNA"/>
</dbReference>
<dbReference type="PANTHER" id="PTHR33221">
    <property type="entry name" value="WINGED HELIX-TURN-HELIX TRANSCRIPTIONAL REGULATOR, RRF2 FAMILY"/>
    <property type="match status" value="1"/>
</dbReference>
<reference evidence="2 3" key="1">
    <citation type="submission" date="2018-06" db="EMBL/GenBank/DDBJ databases">
        <title>Genomic Encyclopedia of Type Strains, Phase IV (KMG-IV): sequencing the most valuable type-strain genomes for metagenomic binning, comparative biology and taxonomic classification.</title>
        <authorList>
            <person name="Goeker M."/>
        </authorList>
    </citation>
    <scope>NUCLEOTIDE SEQUENCE [LARGE SCALE GENOMIC DNA]</scope>
    <source>
        <strain evidence="2 3">DSM 24032</strain>
    </source>
</reference>
<protein>
    <submittedName>
        <fullName evidence="2">BadM/Rrf2 family transcriptional regulator</fullName>
    </submittedName>
</protein>
<gene>
    <name evidence="2" type="ORF">DFR28_1011015</name>
</gene>
<evidence type="ECO:0000313" key="2">
    <source>
        <dbReference type="EMBL" id="RBP53628.1"/>
    </source>
</evidence>
<dbReference type="SUPFAM" id="SSF46785">
    <property type="entry name" value="Winged helix' DNA-binding domain"/>
    <property type="match status" value="1"/>
</dbReference>
<dbReference type="InterPro" id="IPR000944">
    <property type="entry name" value="Tscrpt_reg_Rrf2"/>
</dbReference>
<sequence length="156" mass="17493">MKLTTKGRYAVTAMMDLALHAKLDRVSLVDIAERQKISFSYLEQLFRSLRQAELVVSSRGAKGGYMLARDAKEISLADILIAADEKINLACGGGNTCDDTQPCLTHNLWTNLSREFFEFLNSKKLSDLVRSRHVQTLATQQDVTQIGDIPIQISRY</sequence>
<dbReference type="InterPro" id="IPR036388">
    <property type="entry name" value="WH-like_DNA-bd_sf"/>
</dbReference>
<dbReference type="RefSeq" id="WP_113953180.1">
    <property type="nucleotide sequence ID" value="NZ_QNRT01000001.1"/>
</dbReference>
<dbReference type="AlphaFoldDB" id="A0A395JVM9"/>
<dbReference type="Proteomes" id="UP000253083">
    <property type="component" value="Unassembled WGS sequence"/>
</dbReference>
<dbReference type="PROSITE" id="PS51197">
    <property type="entry name" value="HTH_RRF2_2"/>
    <property type="match status" value="1"/>
</dbReference>
<dbReference type="GO" id="GO:0005829">
    <property type="term" value="C:cytosol"/>
    <property type="evidence" value="ECO:0007669"/>
    <property type="project" value="TreeGrafter"/>
</dbReference>
<dbReference type="NCBIfam" id="TIGR00738">
    <property type="entry name" value="rrf2_super"/>
    <property type="match status" value="1"/>
</dbReference>
<dbReference type="InterPro" id="IPR036390">
    <property type="entry name" value="WH_DNA-bd_sf"/>
</dbReference>
<dbReference type="FunCoup" id="A0A395JVM9">
    <property type="interactions" value="325"/>
</dbReference>
<dbReference type="GO" id="GO:0003700">
    <property type="term" value="F:DNA-binding transcription factor activity"/>
    <property type="evidence" value="ECO:0007669"/>
    <property type="project" value="TreeGrafter"/>
</dbReference>
<dbReference type="InParanoid" id="A0A395JVM9"/>
<dbReference type="OrthoDB" id="9808360at2"/>
<dbReference type="Pfam" id="PF02082">
    <property type="entry name" value="Rrf2"/>
    <property type="match status" value="1"/>
</dbReference>
<keyword evidence="3" id="KW-1185">Reference proteome</keyword>
<evidence type="ECO:0000256" key="1">
    <source>
        <dbReference type="ARBA" id="ARBA00023125"/>
    </source>
</evidence>